<evidence type="ECO:0000313" key="3">
    <source>
        <dbReference type="Proteomes" id="UP000325902"/>
    </source>
</evidence>
<evidence type="ECO:0000256" key="1">
    <source>
        <dbReference type="SAM" id="SignalP"/>
    </source>
</evidence>
<organism evidence="2 3">
    <name type="scientific">Lasiodiplodia theobromae</name>
    <dbReference type="NCBI Taxonomy" id="45133"/>
    <lineage>
        <taxon>Eukaryota</taxon>
        <taxon>Fungi</taxon>
        <taxon>Dikarya</taxon>
        <taxon>Ascomycota</taxon>
        <taxon>Pezizomycotina</taxon>
        <taxon>Dothideomycetes</taxon>
        <taxon>Dothideomycetes incertae sedis</taxon>
        <taxon>Botryosphaeriales</taxon>
        <taxon>Botryosphaeriaceae</taxon>
        <taxon>Lasiodiplodia</taxon>
    </lineage>
</organism>
<reference evidence="2 3" key="1">
    <citation type="journal article" date="2019" name="Sci. Rep.">
        <title>A multi-omics analysis of the grapevine pathogen Lasiodiplodia theobromae reveals that temperature affects the expression of virulence- and pathogenicity-related genes.</title>
        <authorList>
            <person name="Felix C."/>
            <person name="Meneses R."/>
            <person name="Goncalves M.F.M."/>
            <person name="Tilleman L."/>
            <person name="Duarte A.S."/>
            <person name="Jorrin-Novo J.V."/>
            <person name="Van de Peer Y."/>
            <person name="Deforce D."/>
            <person name="Van Nieuwerburgh F."/>
            <person name="Esteves A.C."/>
            <person name="Alves A."/>
        </authorList>
    </citation>
    <scope>NUCLEOTIDE SEQUENCE [LARGE SCALE GENOMIC DNA]</scope>
    <source>
        <strain evidence="2 3">LA-SOL3</strain>
    </source>
</reference>
<dbReference type="Proteomes" id="UP000325902">
    <property type="component" value="Unassembled WGS sequence"/>
</dbReference>
<dbReference type="OrthoDB" id="4455544at2759"/>
<feature type="signal peptide" evidence="1">
    <location>
        <begin position="1"/>
        <end position="21"/>
    </location>
</feature>
<evidence type="ECO:0000313" key="2">
    <source>
        <dbReference type="EMBL" id="KAB2568772.1"/>
    </source>
</evidence>
<sequence>MQDLFYGQLVGSFLFILRAAASDVWKGFLDMEKVIEHRPTLEKFKFWNRKAVPQMAFTGLTTNMNPIFEPLKCDECNQTIYGSMFKKKENNDKTTISVCEDCYRTKHYGDLSYAKKYQHYDLEEESEVSMPSSTYGVADLERGEEEIPFYLRHYTKKYPFGNVHMALRIGPLTIENGVANTKGGALISLRDPPRLLAVEEPKSQRLIAISPSLPRTIYTQTKDKRAWVPKRIKAVMKQVIGSPFSGLSDGKKELQVIQELVRASQLKTLGDPSLSRAEQNKLVERILGHLLGRLKELFRDRLDTYLSDLTMKLFHPGTKIQWNARENNCQNFCDALINRRRLGLLIDQNVGTKKPPLYLMSFVCRKEAYPVARVQTKLDVPSGLTEEYLLKFRFGLHQDSDIVDSLHEYWTDWGAFGTHLYPFQDLFPWDCSEAFGRHPVPCSRCTISKHVWAFPYDSWSIISLHLSRDRFLYAPSPSTPDDADDDSAWHHNRLTLLAATDALTASAAAMARNKGFRRATAWTAHDFNASFDRVRLGGIHRAQPWSRPFVRGAYNHFFVAEWAHLRRQDQVAAYEMLRDFRMEMLDVGVTRADAARRRAGTGARG</sequence>
<dbReference type="AlphaFoldDB" id="A0A5N5CTX5"/>
<keyword evidence="3" id="KW-1185">Reference proteome</keyword>
<accession>A0A5N5CTX5</accession>
<keyword evidence="1" id="KW-0732">Signal</keyword>
<proteinExistence type="predicted"/>
<feature type="chain" id="PRO_5024860641" description="ZZ-type domain-containing protein" evidence="1">
    <location>
        <begin position="22"/>
        <end position="605"/>
    </location>
</feature>
<evidence type="ECO:0008006" key="4">
    <source>
        <dbReference type="Google" id="ProtNLM"/>
    </source>
</evidence>
<gene>
    <name evidence="2" type="ORF">DBV05_g12549</name>
</gene>
<dbReference type="EMBL" id="VCHE01000277">
    <property type="protein sequence ID" value="KAB2568772.1"/>
    <property type="molecule type" value="Genomic_DNA"/>
</dbReference>
<comment type="caution">
    <text evidence="2">The sequence shown here is derived from an EMBL/GenBank/DDBJ whole genome shotgun (WGS) entry which is preliminary data.</text>
</comment>
<protein>
    <recommendedName>
        <fullName evidence="4">ZZ-type domain-containing protein</fullName>
    </recommendedName>
</protein>
<name>A0A5N5CTX5_9PEZI</name>
<feature type="non-terminal residue" evidence="2">
    <location>
        <position position="605"/>
    </location>
</feature>